<keyword evidence="3 7" id="KW-0812">Transmembrane</keyword>
<evidence type="ECO:0000256" key="2">
    <source>
        <dbReference type="ARBA" id="ARBA00007727"/>
    </source>
</evidence>
<name>A0ABU6SK27_9FABA</name>
<evidence type="ECO:0008006" key="12">
    <source>
        <dbReference type="Google" id="ProtNLM"/>
    </source>
</evidence>
<evidence type="ECO:0000256" key="7">
    <source>
        <dbReference type="SAM" id="Phobius"/>
    </source>
</evidence>
<feature type="transmembrane region" description="Helical" evidence="7">
    <location>
        <begin position="21"/>
        <end position="43"/>
    </location>
</feature>
<evidence type="ECO:0000256" key="6">
    <source>
        <dbReference type="ARBA" id="ARBA00023136"/>
    </source>
</evidence>
<keyword evidence="5 7" id="KW-1133">Transmembrane helix</keyword>
<dbReference type="Pfam" id="PF13839">
    <property type="entry name" value="PC-Esterase"/>
    <property type="match status" value="1"/>
</dbReference>
<dbReference type="InterPro" id="IPR029962">
    <property type="entry name" value="TBL"/>
</dbReference>
<dbReference type="Pfam" id="PF14416">
    <property type="entry name" value="PMR5N"/>
    <property type="match status" value="2"/>
</dbReference>
<evidence type="ECO:0000256" key="5">
    <source>
        <dbReference type="ARBA" id="ARBA00022989"/>
    </source>
</evidence>
<comment type="caution">
    <text evidence="10">The sequence shown here is derived from an EMBL/GenBank/DDBJ whole genome shotgun (WGS) entry which is preliminary data.</text>
</comment>
<proteinExistence type="inferred from homology"/>
<gene>
    <name evidence="10" type="ORF">PIB30_054675</name>
</gene>
<accession>A0ABU6SK27</accession>
<dbReference type="PANTHER" id="PTHR32285">
    <property type="entry name" value="PROTEIN TRICHOME BIREFRINGENCE-LIKE 9-RELATED"/>
    <property type="match status" value="1"/>
</dbReference>
<keyword evidence="11" id="KW-1185">Reference proteome</keyword>
<protein>
    <recommendedName>
        <fullName evidence="12">Trichome birefringence-like N-terminal domain-containing protein</fullName>
    </recommendedName>
</protein>
<reference evidence="10 11" key="1">
    <citation type="journal article" date="2023" name="Plants (Basel)">
        <title>Bridging the Gap: Combining Genomics and Transcriptomics Approaches to Understand Stylosanthes scabra, an Orphan Legume from the Brazilian Caatinga.</title>
        <authorList>
            <person name="Ferreira-Neto J.R.C."/>
            <person name="da Silva M.D."/>
            <person name="Binneck E."/>
            <person name="de Melo N.F."/>
            <person name="da Silva R.H."/>
            <person name="de Melo A.L.T.M."/>
            <person name="Pandolfi V."/>
            <person name="Bustamante F.O."/>
            <person name="Brasileiro-Vidal A.C."/>
            <person name="Benko-Iseppon A.M."/>
        </authorList>
    </citation>
    <scope>NUCLEOTIDE SEQUENCE [LARGE SCALE GENOMIC DNA]</scope>
    <source>
        <tissue evidence="10">Leaves</tissue>
    </source>
</reference>
<evidence type="ECO:0000313" key="11">
    <source>
        <dbReference type="Proteomes" id="UP001341840"/>
    </source>
</evidence>
<keyword evidence="4" id="KW-0735">Signal-anchor</keyword>
<evidence type="ECO:0000256" key="4">
    <source>
        <dbReference type="ARBA" id="ARBA00022968"/>
    </source>
</evidence>
<feature type="domain" description="Trichome birefringence-like N-terminal" evidence="9">
    <location>
        <begin position="70"/>
        <end position="120"/>
    </location>
</feature>
<feature type="domain" description="Trichome birefringence-like C-terminal" evidence="8">
    <location>
        <begin position="199"/>
        <end position="488"/>
    </location>
</feature>
<evidence type="ECO:0000259" key="8">
    <source>
        <dbReference type="Pfam" id="PF13839"/>
    </source>
</evidence>
<sequence>MKCEAKKIFNCMHTSINIRKSVTLFLLLPSTLLILTVVFLPLIQIISSNQSSSEVYAINTLNNTTEETRKCNIFSGHWSPYPEGPYYDRCPYIIEHLNCIKFGRPDREFLKLRWKPYDCELPLFSAKEFLRLVQGKSMAFVGDSMARNQIASLLCLINNGPYYSNETCPFITDKQNCLLHGRPNKEFLQWRWKPDECQLPLFDATQFLKIVKGKSMAFVGDSIGRNQMESLICLLSTVARPEDNTVKRGLDRTYRWWFYPDHNFTLALLWSPFLVKSSQGYYNDSSNFLLPENLYLDEPDQAWVSKIEDFDVVIFSGGQWFFRPLTFIQHGQVVGCQKCQNNTDLDFYGYRIAHRTAFSTILNLKGFKGMVFLVTHSPNHIENGRWNTGGRCNRTKPLITVEEKAAMHPYGLEELHQIQREEFREAEIEAKKKGLHFDLMDITEAMVVRPDGHPNSYWHAIDKNITEINDCVHWCMPGAVDTWNEILLFKMKTLISSIK</sequence>
<dbReference type="InterPro" id="IPR025846">
    <property type="entry name" value="TBL_N"/>
</dbReference>
<dbReference type="EMBL" id="JASCZI010060834">
    <property type="protein sequence ID" value="MED6136288.1"/>
    <property type="molecule type" value="Genomic_DNA"/>
</dbReference>
<evidence type="ECO:0000259" key="9">
    <source>
        <dbReference type="Pfam" id="PF14416"/>
    </source>
</evidence>
<dbReference type="PANTHER" id="PTHR32285:SF250">
    <property type="entry name" value="PMR5_CAS1P GDSL_SGNH-LIKE ACYL-ESTERASE FAMILY PROTEIN"/>
    <property type="match status" value="1"/>
</dbReference>
<feature type="domain" description="Trichome birefringence-like N-terminal" evidence="9">
    <location>
        <begin position="159"/>
        <end position="198"/>
    </location>
</feature>
<dbReference type="InterPro" id="IPR026057">
    <property type="entry name" value="TBL_C"/>
</dbReference>
<keyword evidence="6 7" id="KW-0472">Membrane</keyword>
<comment type="subcellular location">
    <subcellularLocation>
        <location evidence="1">Membrane</location>
        <topology evidence="1">Single-pass membrane protein</topology>
    </subcellularLocation>
</comment>
<dbReference type="Proteomes" id="UP001341840">
    <property type="component" value="Unassembled WGS sequence"/>
</dbReference>
<comment type="similarity">
    <text evidence="2">Belongs to the PC-esterase family. TBL subfamily.</text>
</comment>
<evidence type="ECO:0000313" key="10">
    <source>
        <dbReference type="EMBL" id="MED6136288.1"/>
    </source>
</evidence>
<evidence type="ECO:0000256" key="1">
    <source>
        <dbReference type="ARBA" id="ARBA00004167"/>
    </source>
</evidence>
<evidence type="ECO:0000256" key="3">
    <source>
        <dbReference type="ARBA" id="ARBA00022692"/>
    </source>
</evidence>
<organism evidence="10 11">
    <name type="scientific">Stylosanthes scabra</name>
    <dbReference type="NCBI Taxonomy" id="79078"/>
    <lineage>
        <taxon>Eukaryota</taxon>
        <taxon>Viridiplantae</taxon>
        <taxon>Streptophyta</taxon>
        <taxon>Embryophyta</taxon>
        <taxon>Tracheophyta</taxon>
        <taxon>Spermatophyta</taxon>
        <taxon>Magnoliopsida</taxon>
        <taxon>eudicotyledons</taxon>
        <taxon>Gunneridae</taxon>
        <taxon>Pentapetalae</taxon>
        <taxon>rosids</taxon>
        <taxon>fabids</taxon>
        <taxon>Fabales</taxon>
        <taxon>Fabaceae</taxon>
        <taxon>Papilionoideae</taxon>
        <taxon>50 kb inversion clade</taxon>
        <taxon>dalbergioids sensu lato</taxon>
        <taxon>Dalbergieae</taxon>
        <taxon>Pterocarpus clade</taxon>
        <taxon>Stylosanthes</taxon>
    </lineage>
</organism>